<evidence type="ECO:0000313" key="3">
    <source>
        <dbReference type="Proteomes" id="UP000187735"/>
    </source>
</evidence>
<dbReference type="Gene3D" id="1.10.150.20">
    <property type="entry name" value="5' to 3' exonuclease, C-terminal subdomain"/>
    <property type="match status" value="1"/>
</dbReference>
<proteinExistence type="predicted"/>
<dbReference type="EMBL" id="CP017641">
    <property type="protein sequence ID" value="APZ94464.1"/>
    <property type="molecule type" value="Genomic_DNA"/>
</dbReference>
<feature type="compositionally biased region" description="Polar residues" evidence="1">
    <location>
        <begin position="319"/>
        <end position="329"/>
    </location>
</feature>
<accession>A0A1P8WK75</accession>
<feature type="compositionally biased region" description="Polar residues" evidence="1">
    <location>
        <begin position="272"/>
        <end position="281"/>
    </location>
</feature>
<feature type="compositionally biased region" description="Low complexity" evidence="1">
    <location>
        <begin position="282"/>
        <end position="305"/>
    </location>
</feature>
<evidence type="ECO:0000313" key="2">
    <source>
        <dbReference type="EMBL" id="APZ94464.1"/>
    </source>
</evidence>
<evidence type="ECO:0000256" key="1">
    <source>
        <dbReference type="SAM" id="MobiDB-lite"/>
    </source>
</evidence>
<feature type="compositionally biased region" description="Low complexity" evidence="1">
    <location>
        <begin position="96"/>
        <end position="130"/>
    </location>
</feature>
<dbReference type="KEGG" id="fmr:Fuma_04096"/>
<organism evidence="2 3">
    <name type="scientific">Fuerstiella marisgermanici</name>
    <dbReference type="NCBI Taxonomy" id="1891926"/>
    <lineage>
        <taxon>Bacteria</taxon>
        <taxon>Pseudomonadati</taxon>
        <taxon>Planctomycetota</taxon>
        <taxon>Planctomycetia</taxon>
        <taxon>Planctomycetales</taxon>
        <taxon>Planctomycetaceae</taxon>
        <taxon>Fuerstiella</taxon>
    </lineage>
</organism>
<feature type="compositionally biased region" description="Polar residues" evidence="1">
    <location>
        <begin position="76"/>
        <end position="95"/>
    </location>
</feature>
<dbReference type="Proteomes" id="UP000187735">
    <property type="component" value="Chromosome"/>
</dbReference>
<gene>
    <name evidence="2" type="ORF">Fuma_04096</name>
</gene>
<dbReference type="AlphaFoldDB" id="A0A1P8WK75"/>
<reference evidence="2 3" key="1">
    <citation type="journal article" date="2016" name="Front. Microbiol.">
        <title>Fuerstia marisgermanicae gen. nov., sp. nov., an Unusual Member of the Phylum Planctomycetes from the German Wadden Sea.</title>
        <authorList>
            <person name="Kohn T."/>
            <person name="Heuer A."/>
            <person name="Jogler M."/>
            <person name="Vollmers J."/>
            <person name="Boedeker C."/>
            <person name="Bunk B."/>
            <person name="Rast P."/>
            <person name="Borchert D."/>
            <person name="Glockner I."/>
            <person name="Freese H.M."/>
            <person name="Klenk H.P."/>
            <person name="Overmann J."/>
            <person name="Kaster A.K."/>
            <person name="Rohde M."/>
            <person name="Wiegand S."/>
            <person name="Jogler C."/>
        </authorList>
    </citation>
    <scope>NUCLEOTIDE SEQUENCE [LARGE SCALE GENOMIC DNA]</scope>
    <source>
        <strain evidence="2 3">NH11</strain>
    </source>
</reference>
<feature type="compositionally biased region" description="Low complexity" evidence="1">
    <location>
        <begin position="137"/>
        <end position="146"/>
    </location>
</feature>
<dbReference type="RefSeq" id="WP_077025764.1">
    <property type="nucleotide sequence ID" value="NZ_CP017641.1"/>
</dbReference>
<keyword evidence="3" id="KW-1185">Reference proteome</keyword>
<feature type="compositionally biased region" description="Polar residues" evidence="1">
    <location>
        <begin position="374"/>
        <end position="383"/>
    </location>
</feature>
<feature type="compositionally biased region" description="Low complexity" evidence="1">
    <location>
        <begin position="155"/>
        <end position="177"/>
    </location>
</feature>
<protein>
    <submittedName>
        <fullName evidence="2">Uncharacterized protein</fullName>
    </submittedName>
</protein>
<sequence length="492" mass="50780">MSIQKAEELKQKWTDKYVSVLTGVAELRRFEGLVGQVKTVNMNCRLLVQFDTPADISWYDIDPEYLQIAAPKTAAQNAPTATEKPQTAATGSGRTPQKSSPGAKSKSAAQASGASSSPLDAIRKQAASTPKSPPPAGTATKPAASPLDAIRRQNAGTAATAEAPKPAKAKSSAGASPLDTIRSQNAGSPLAAKAPQPLADTPATVAKNTGGSPLDQIRKQASAASEPPASKTAAPKSGSPLDQIRSQAAAGTAQGKDSASADAESPKKSKTEPTNAAAQQVSSPATPEAPSTETTAKASAKSAAEILNLTTPQPVPKSAASTPLDQIRSQAGEEPGTGAATVFDQVRAQAASEQDASPVAEQGGAPANPLDDTAASSGNSATSDLAGDEDPVKQTFRGKKLPKQDDLKIVEGIGPKIEELFHAANINTWQALAAAEPERLSQILKDAGPRFQMHTPDTWPHQAQLAAEGKWQELEQYQDHLDGGRSARTDGR</sequence>
<feature type="region of interest" description="Disordered" evidence="1">
    <location>
        <begin position="76"/>
        <end position="405"/>
    </location>
</feature>
<name>A0A1P8WK75_9PLAN</name>
<dbReference type="OrthoDB" id="278480at2"/>
<dbReference type="STRING" id="1891926.Fuma_04096"/>